<organism evidence="2 3">
    <name type="scientific">Ameca splendens</name>
    <dbReference type="NCBI Taxonomy" id="208324"/>
    <lineage>
        <taxon>Eukaryota</taxon>
        <taxon>Metazoa</taxon>
        <taxon>Chordata</taxon>
        <taxon>Craniata</taxon>
        <taxon>Vertebrata</taxon>
        <taxon>Euteleostomi</taxon>
        <taxon>Actinopterygii</taxon>
        <taxon>Neopterygii</taxon>
        <taxon>Teleostei</taxon>
        <taxon>Neoteleostei</taxon>
        <taxon>Acanthomorphata</taxon>
        <taxon>Ovalentaria</taxon>
        <taxon>Atherinomorphae</taxon>
        <taxon>Cyprinodontiformes</taxon>
        <taxon>Goodeidae</taxon>
        <taxon>Ameca</taxon>
    </lineage>
</organism>
<keyword evidence="3" id="KW-1185">Reference proteome</keyword>
<name>A0ABV0XF31_9TELE</name>
<evidence type="ECO:0000313" key="2">
    <source>
        <dbReference type="EMBL" id="MEQ2280054.1"/>
    </source>
</evidence>
<feature type="transmembrane region" description="Helical" evidence="1">
    <location>
        <begin position="47"/>
        <end position="69"/>
    </location>
</feature>
<keyword evidence="1" id="KW-0812">Transmembrane</keyword>
<keyword evidence="1" id="KW-0472">Membrane</keyword>
<evidence type="ECO:0000256" key="1">
    <source>
        <dbReference type="SAM" id="Phobius"/>
    </source>
</evidence>
<comment type="caution">
    <text evidence="2">The sequence shown here is derived from an EMBL/GenBank/DDBJ whole genome shotgun (WGS) entry which is preliminary data.</text>
</comment>
<evidence type="ECO:0000313" key="3">
    <source>
        <dbReference type="Proteomes" id="UP001469553"/>
    </source>
</evidence>
<accession>A0ABV0XF31</accession>
<dbReference type="Proteomes" id="UP001469553">
    <property type="component" value="Unassembled WGS sequence"/>
</dbReference>
<feature type="transmembrane region" description="Helical" evidence="1">
    <location>
        <begin position="16"/>
        <end position="35"/>
    </location>
</feature>
<proteinExistence type="predicted"/>
<gene>
    <name evidence="2" type="ORF">AMECASPLE_015735</name>
</gene>
<dbReference type="EMBL" id="JAHRIP010001120">
    <property type="protein sequence ID" value="MEQ2280054.1"/>
    <property type="molecule type" value="Genomic_DNA"/>
</dbReference>
<sequence>MTSRVCRQTDFSPGCFFFLGLSLFQTFISCSDMLFMDLRPDISCPQGIHRSIWSLILSLWLFCFCFFNSECFGLPSPVSQVVIRGQRRLSCRFQCIFHHGRNLKSHEGLKDTSTRRGEGGGDLDMVRENARRSKGDHLSFGLVEILF</sequence>
<reference evidence="2 3" key="1">
    <citation type="submission" date="2021-06" db="EMBL/GenBank/DDBJ databases">
        <authorList>
            <person name="Palmer J.M."/>
        </authorList>
    </citation>
    <scope>NUCLEOTIDE SEQUENCE [LARGE SCALE GENOMIC DNA]</scope>
    <source>
        <strain evidence="2 3">AS_MEX2019</strain>
        <tissue evidence="2">Muscle</tissue>
    </source>
</reference>
<keyword evidence="1" id="KW-1133">Transmembrane helix</keyword>
<dbReference type="PROSITE" id="PS51257">
    <property type="entry name" value="PROKAR_LIPOPROTEIN"/>
    <property type="match status" value="1"/>
</dbReference>
<protein>
    <submittedName>
        <fullName evidence="2">Uncharacterized protein</fullName>
    </submittedName>
</protein>